<comment type="caution">
    <text evidence="1">The sequence shown here is derived from an EMBL/GenBank/DDBJ whole genome shotgun (WGS) entry which is preliminary data.</text>
</comment>
<sequence length="91" mass="10514">MFDMNKGTRTLLIPVCAFGPSKGSEWKLVSLWWMSRISMDKRTPKTNSSSSAKRIFLPEIRDTSRTVRPDVICGRKARALRSYLNHEIQRT</sequence>
<protein>
    <submittedName>
        <fullName evidence="1">Uncharacterized protein</fullName>
    </submittedName>
</protein>
<gene>
    <name evidence="1" type="ORF">KIN20_032728</name>
</gene>
<organism evidence="1 2">
    <name type="scientific">Parelaphostrongylus tenuis</name>
    <name type="common">Meningeal worm</name>
    <dbReference type="NCBI Taxonomy" id="148309"/>
    <lineage>
        <taxon>Eukaryota</taxon>
        <taxon>Metazoa</taxon>
        <taxon>Ecdysozoa</taxon>
        <taxon>Nematoda</taxon>
        <taxon>Chromadorea</taxon>
        <taxon>Rhabditida</taxon>
        <taxon>Rhabditina</taxon>
        <taxon>Rhabditomorpha</taxon>
        <taxon>Strongyloidea</taxon>
        <taxon>Metastrongylidae</taxon>
        <taxon>Parelaphostrongylus</taxon>
    </lineage>
</organism>
<dbReference type="EMBL" id="JAHQIW010006871">
    <property type="protein sequence ID" value="KAJ1370904.1"/>
    <property type="molecule type" value="Genomic_DNA"/>
</dbReference>
<proteinExistence type="predicted"/>
<dbReference type="AlphaFoldDB" id="A0AAD5R9C2"/>
<evidence type="ECO:0000313" key="1">
    <source>
        <dbReference type="EMBL" id="KAJ1370904.1"/>
    </source>
</evidence>
<reference evidence="1" key="1">
    <citation type="submission" date="2021-06" db="EMBL/GenBank/DDBJ databases">
        <title>Parelaphostrongylus tenuis whole genome reference sequence.</title>
        <authorList>
            <person name="Garwood T.J."/>
            <person name="Larsen P.A."/>
            <person name="Fountain-Jones N.M."/>
            <person name="Garbe J.R."/>
            <person name="Macchietto M.G."/>
            <person name="Kania S.A."/>
            <person name="Gerhold R.W."/>
            <person name="Richards J.E."/>
            <person name="Wolf T.M."/>
        </authorList>
    </citation>
    <scope>NUCLEOTIDE SEQUENCE</scope>
    <source>
        <strain evidence="1">MNPRO001-30</strain>
        <tissue evidence="1">Meninges</tissue>
    </source>
</reference>
<keyword evidence="2" id="KW-1185">Reference proteome</keyword>
<accession>A0AAD5R9C2</accession>
<name>A0AAD5R9C2_PARTN</name>
<dbReference type="Proteomes" id="UP001196413">
    <property type="component" value="Unassembled WGS sequence"/>
</dbReference>
<evidence type="ECO:0000313" key="2">
    <source>
        <dbReference type="Proteomes" id="UP001196413"/>
    </source>
</evidence>